<dbReference type="Pfam" id="PF03446">
    <property type="entry name" value="NAD_binding_2"/>
    <property type="match status" value="1"/>
</dbReference>
<name>A0AAE3GAK4_9PSEU</name>
<feature type="active site" evidence="4">
    <location>
        <position position="209"/>
    </location>
</feature>
<feature type="region of interest" description="Disordered" evidence="5">
    <location>
        <begin position="1"/>
        <end position="37"/>
    </location>
</feature>
<dbReference type="AlphaFoldDB" id="A0AAE3GAK4"/>
<dbReference type="InterPro" id="IPR002204">
    <property type="entry name" value="3-OH-isobutyrate_DH-rel_CS"/>
</dbReference>
<dbReference type="Pfam" id="PF14833">
    <property type="entry name" value="NAD_binding_11"/>
    <property type="match status" value="1"/>
</dbReference>
<sequence length="327" mass="34182">MGKFRRRTGKQRHLAAPGGPTDRARLEPGSSTAVNSGGVKSTRLAFIGLGNMGSAMAHRLVATGYPVTVHNRTAAKAAPVVAAGARPADSARQAVRDAEVVLVSLSDEAAVEQVVFDQVLADLRPGALVVDTSTVSPEYAVAAATRLEQAGARRVEACVVGNPRHARAGELRVFTAGDERDVVAVRPILEVLGTDVVYLGPPGRAATLKLVFNLVLGAQLVALAEAVGVGAAAGLDPDLVLSAIVHSGFSSRVMGFRAELMRQHRYEPAFFRSGLMAKDLGLGLAAAGARQDEFPVLRGVLERYRAVVDAGDGDKDAAVVLEHVQPH</sequence>
<accession>A0AAE3GAK4</accession>
<keyword evidence="9" id="KW-1185">Reference proteome</keyword>
<evidence type="ECO:0000256" key="3">
    <source>
        <dbReference type="ARBA" id="ARBA00023027"/>
    </source>
</evidence>
<dbReference type="PANTHER" id="PTHR43060:SF15">
    <property type="entry name" value="3-HYDROXYISOBUTYRATE DEHYDROGENASE-LIKE 1, MITOCHONDRIAL-RELATED"/>
    <property type="match status" value="1"/>
</dbReference>
<evidence type="ECO:0000313" key="8">
    <source>
        <dbReference type="EMBL" id="MCP2163920.1"/>
    </source>
</evidence>
<dbReference type="PROSITE" id="PS00895">
    <property type="entry name" value="3_HYDROXYISOBUT_DH"/>
    <property type="match status" value="1"/>
</dbReference>
<evidence type="ECO:0000256" key="4">
    <source>
        <dbReference type="PIRSR" id="PIRSR000103-1"/>
    </source>
</evidence>
<evidence type="ECO:0000256" key="2">
    <source>
        <dbReference type="ARBA" id="ARBA00023002"/>
    </source>
</evidence>
<comment type="similarity">
    <text evidence="1">Belongs to the HIBADH-related family.</text>
</comment>
<evidence type="ECO:0000259" key="6">
    <source>
        <dbReference type="Pfam" id="PF03446"/>
    </source>
</evidence>
<feature type="compositionally biased region" description="Basic residues" evidence="5">
    <location>
        <begin position="1"/>
        <end position="13"/>
    </location>
</feature>
<dbReference type="GO" id="GO:0016491">
    <property type="term" value="F:oxidoreductase activity"/>
    <property type="evidence" value="ECO:0007669"/>
    <property type="project" value="UniProtKB-KW"/>
</dbReference>
<evidence type="ECO:0000256" key="5">
    <source>
        <dbReference type="SAM" id="MobiDB-lite"/>
    </source>
</evidence>
<dbReference type="InterPro" id="IPR015815">
    <property type="entry name" value="HIBADH-related"/>
</dbReference>
<dbReference type="Proteomes" id="UP001206128">
    <property type="component" value="Unassembled WGS sequence"/>
</dbReference>
<feature type="domain" description="6-phosphogluconate dehydrogenase NADP-binding" evidence="6">
    <location>
        <begin position="44"/>
        <end position="200"/>
    </location>
</feature>
<dbReference type="SUPFAM" id="SSF48179">
    <property type="entry name" value="6-phosphogluconate dehydrogenase C-terminal domain-like"/>
    <property type="match status" value="1"/>
</dbReference>
<proteinExistence type="inferred from homology"/>
<dbReference type="InterPro" id="IPR036291">
    <property type="entry name" value="NAD(P)-bd_dom_sf"/>
</dbReference>
<dbReference type="InterPro" id="IPR008927">
    <property type="entry name" value="6-PGluconate_DH-like_C_sf"/>
</dbReference>
<dbReference type="EMBL" id="JAMTCK010000002">
    <property type="protein sequence ID" value="MCP2163920.1"/>
    <property type="molecule type" value="Genomic_DNA"/>
</dbReference>
<protein>
    <submittedName>
        <fullName evidence="8">3-hydroxyisobutyrate dehydrogenase</fullName>
    </submittedName>
</protein>
<dbReference type="InterPro" id="IPR029154">
    <property type="entry name" value="HIBADH-like_NADP-bd"/>
</dbReference>
<dbReference type="GO" id="GO:0051287">
    <property type="term" value="F:NAD binding"/>
    <property type="evidence" value="ECO:0007669"/>
    <property type="project" value="InterPro"/>
</dbReference>
<reference evidence="8" key="1">
    <citation type="submission" date="2022-06" db="EMBL/GenBank/DDBJ databases">
        <title>Genomic Encyclopedia of Archaeal and Bacterial Type Strains, Phase II (KMG-II): from individual species to whole genera.</title>
        <authorList>
            <person name="Goeker M."/>
        </authorList>
    </citation>
    <scope>NUCLEOTIDE SEQUENCE</scope>
    <source>
        <strain evidence="8">DSM 43935</strain>
    </source>
</reference>
<dbReference type="InterPro" id="IPR006115">
    <property type="entry name" value="6PGDH_NADP-bd"/>
</dbReference>
<dbReference type="Gene3D" id="1.10.1040.10">
    <property type="entry name" value="N-(1-d-carboxylethyl)-l-norvaline Dehydrogenase, domain 2"/>
    <property type="match status" value="1"/>
</dbReference>
<gene>
    <name evidence="8" type="ORF">LX83_000760</name>
</gene>
<dbReference type="PANTHER" id="PTHR43060">
    <property type="entry name" value="3-HYDROXYISOBUTYRATE DEHYDROGENASE-LIKE 1, MITOCHONDRIAL-RELATED"/>
    <property type="match status" value="1"/>
</dbReference>
<evidence type="ECO:0000259" key="7">
    <source>
        <dbReference type="Pfam" id="PF14833"/>
    </source>
</evidence>
<dbReference type="SUPFAM" id="SSF51735">
    <property type="entry name" value="NAD(P)-binding Rossmann-fold domains"/>
    <property type="match status" value="1"/>
</dbReference>
<evidence type="ECO:0000256" key="1">
    <source>
        <dbReference type="ARBA" id="ARBA00009080"/>
    </source>
</evidence>
<dbReference type="GO" id="GO:0050661">
    <property type="term" value="F:NADP binding"/>
    <property type="evidence" value="ECO:0007669"/>
    <property type="project" value="InterPro"/>
</dbReference>
<dbReference type="PIRSF" id="PIRSF000103">
    <property type="entry name" value="HIBADH"/>
    <property type="match status" value="1"/>
</dbReference>
<feature type="domain" description="3-hydroxyisobutyrate dehydrogenase-like NAD-binding" evidence="7">
    <location>
        <begin position="203"/>
        <end position="321"/>
    </location>
</feature>
<comment type="caution">
    <text evidence="8">The sequence shown here is derived from an EMBL/GenBank/DDBJ whole genome shotgun (WGS) entry which is preliminary data.</text>
</comment>
<dbReference type="InterPro" id="IPR013328">
    <property type="entry name" value="6PGD_dom2"/>
</dbReference>
<dbReference type="Gene3D" id="3.40.50.720">
    <property type="entry name" value="NAD(P)-binding Rossmann-like Domain"/>
    <property type="match status" value="1"/>
</dbReference>
<organism evidence="8 9">
    <name type="scientific">Goodfellowiella coeruleoviolacea</name>
    <dbReference type="NCBI Taxonomy" id="334858"/>
    <lineage>
        <taxon>Bacteria</taxon>
        <taxon>Bacillati</taxon>
        <taxon>Actinomycetota</taxon>
        <taxon>Actinomycetes</taxon>
        <taxon>Pseudonocardiales</taxon>
        <taxon>Pseudonocardiaceae</taxon>
        <taxon>Goodfellowiella</taxon>
    </lineage>
</organism>
<evidence type="ECO:0000313" key="9">
    <source>
        <dbReference type="Proteomes" id="UP001206128"/>
    </source>
</evidence>
<dbReference type="GO" id="GO:0016054">
    <property type="term" value="P:organic acid catabolic process"/>
    <property type="evidence" value="ECO:0007669"/>
    <property type="project" value="UniProtKB-ARBA"/>
</dbReference>
<keyword evidence="2" id="KW-0560">Oxidoreductase</keyword>
<keyword evidence="3" id="KW-0520">NAD</keyword>